<evidence type="ECO:0000313" key="3">
    <source>
        <dbReference type="EMBL" id="CAH1994652.1"/>
    </source>
</evidence>
<sequence>MQDAIAAVRSGMSRKAASIKYKVPRTTLLERISGKHTSKVGHPTVLTKEEESLISETLGTVSDQK</sequence>
<evidence type="ECO:0000259" key="2">
    <source>
        <dbReference type="Pfam" id="PF05225"/>
    </source>
</evidence>
<dbReference type="GO" id="GO:0005634">
    <property type="term" value="C:nucleus"/>
    <property type="evidence" value="ECO:0007669"/>
    <property type="project" value="UniProtKB-SubCell"/>
</dbReference>
<dbReference type="Gene3D" id="1.10.10.60">
    <property type="entry name" value="Homeodomain-like"/>
    <property type="match status" value="1"/>
</dbReference>
<accession>A0A9P0LJL6</accession>
<dbReference type="EMBL" id="CAKOFQ010007205">
    <property type="protein sequence ID" value="CAH1994652.1"/>
    <property type="molecule type" value="Genomic_DNA"/>
</dbReference>
<keyword evidence="4" id="KW-1185">Reference proteome</keyword>
<dbReference type="GO" id="GO:0003677">
    <property type="term" value="F:DNA binding"/>
    <property type="evidence" value="ECO:0007669"/>
    <property type="project" value="InterPro"/>
</dbReference>
<evidence type="ECO:0000313" key="4">
    <source>
        <dbReference type="Proteomes" id="UP001152888"/>
    </source>
</evidence>
<name>A0A9P0LJL6_ACAOB</name>
<dbReference type="InterPro" id="IPR009057">
    <property type="entry name" value="Homeodomain-like_sf"/>
</dbReference>
<feature type="domain" description="HTH psq-type" evidence="2">
    <location>
        <begin position="1"/>
        <end position="38"/>
    </location>
</feature>
<protein>
    <recommendedName>
        <fullName evidence="2">HTH psq-type domain-containing protein</fullName>
    </recommendedName>
</protein>
<organism evidence="3 4">
    <name type="scientific">Acanthoscelides obtectus</name>
    <name type="common">Bean weevil</name>
    <name type="synonym">Bruchus obtectus</name>
    <dbReference type="NCBI Taxonomy" id="200917"/>
    <lineage>
        <taxon>Eukaryota</taxon>
        <taxon>Metazoa</taxon>
        <taxon>Ecdysozoa</taxon>
        <taxon>Arthropoda</taxon>
        <taxon>Hexapoda</taxon>
        <taxon>Insecta</taxon>
        <taxon>Pterygota</taxon>
        <taxon>Neoptera</taxon>
        <taxon>Endopterygota</taxon>
        <taxon>Coleoptera</taxon>
        <taxon>Polyphaga</taxon>
        <taxon>Cucujiformia</taxon>
        <taxon>Chrysomeloidea</taxon>
        <taxon>Chrysomelidae</taxon>
        <taxon>Bruchinae</taxon>
        <taxon>Bruchini</taxon>
        <taxon>Acanthoscelides</taxon>
    </lineage>
</organism>
<comment type="subcellular location">
    <subcellularLocation>
        <location evidence="1">Nucleus</location>
    </subcellularLocation>
</comment>
<dbReference type="SUPFAM" id="SSF46689">
    <property type="entry name" value="Homeodomain-like"/>
    <property type="match status" value="1"/>
</dbReference>
<dbReference type="Pfam" id="PF05225">
    <property type="entry name" value="HTH_psq"/>
    <property type="match status" value="1"/>
</dbReference>
<reference evidence="3" key="1">
    <citation type="submission" date="2022-03" db="EMBL/GenBank/DDBJ databases">
        <authorList>
            <person name="Sayadi A."/>
        </authorList>
    </citation>
    <scope>NUCLEOTIDE SEQUENCE</scope>
</reference>
<evidence type="ECO:0000256" key="1">
    <source>
        <dbReference type="ARBA" id="ARBA00004123"/>
    </source>
</evidence>
<dbReference type="OrthoDB" id="6770389at2759"/>
<dbReference type="AlphaFoldDB" id="A0A9P0LJL6"/>
<dbReference type="InterPro" id="IPR007889">
    <property type="entry name" value="HTH_Psq"/>
</dbReference>
<dbReference type="Proteomes" id="UP001152888">
    <property type="component" value="Unassembled WGS sequence"/>
</dbReference>
<proteinExistence type="predicted"/>
<comment type="caution">
    <text evidence="3">The sequence shown here is derived from an EMBL/GenBank/DDBJ whole genome shotgun (WGS) entry which is preliminary data.</text>
</comment>
<gene>
    <name evidence="3" type="ORF">ACAOBT_LOCUS22239</name>
</gene>